<feature type="region of interest" description="Disordered" evidence="1">
    <location>
        <begin position="83"/>
        <end position="161"/>
    </location>
</feature>
<feature type="compositionally biased region" description="Low complexity" evidence="1">
    <location>
        <begin position="141"/>
        <end position="150"/>
    </location>
</feature>
<evidence type="ECO:0000256" key="1">
    <source>
        <dbReference type="SAM" id="MobiDB-lite"/>
    </source>
</evidence>
<reference evidence="2" key="2">
    <citation type="submission" date="2008-12" db="EMBL/GenBank/DDBJ databases">
        <title>Improved gene annotation of the rice (Oryza sativa) genomes.</title>
        <authorList>
            <person name="Wang J."/>
            <person name="Li R."/>
            <person name="Fan W."/>
            <person name="Huang Q."/>
            <person name="Zhang J."/>
            <person name="Zhou Y."/>
            <person name="Hu Y."/>
            <person name="Zi S."/>
            <person name="Li J."/>
            <person name="Ni P."/>
            <person name="Zheng H."/>
            <person name="Zhang Y."/>
            <person name="Zhao M."/>
            <person name="Hao Q."/>
            <person name="McDermott J."/>
            <person name="Samudrala R."/>
            <person name="Kristiansen K."/>
            <person name="Wong G.K.-S."/>
        </authorList>
    </citation>
    <scope>NUCLEOTIDE SEQUENCE</scope>
</reference>
<name>A3BCW5_ORYSJ</name>
<evidence type="ECO:0000313" key="2">
    <source>
        <dbReference type="EMBL" id="EAZ37404.1"/>
    </source>
</evidence>
<reference evidence="2" key="1">
    <citation type="journal article" date="2005" name="PLoS Biol.">
        <title>The genomes of Oryza sativa: a history of duplications.</title>
        <authorList>
            <person name="Yu J."/>
            <person name="Wang J."/>
            <person name="Lin W."/>
            <person name="Li S."/>
            <person name="Li H."/>
            <person name="Zhou J."/>
            <person name="Ni P."/>
            <person name="Dong W."/>
            <person name="Hu S."/>
            <person name="Zeng C."/>
            <person name="Zhang J."/>
            <person name="Zhang Y."/>
            <person name="Li R."/>
            <person name="Xu Z."/>
            <person name="Li S."/>
            <person name="Li X."/>
            <person name="Zheng H."/>
            <person name="Cong L."/>
            <person name="Lin L."/>
            <person name="Yin J."/>
            <person name="Geng J."/>
            <person name="Li G."/>
            <person name="Shi J."/>
            <person name="Liu J."/>
            <person name="Lv H."/>
            <person name="Li J."/>
            <person name="Wang J."/>
            <person name="Deng Y."/>
            <person name="Ran L."/>
            <person name="Shi X."/>
            <person name="Wang X."/>
            <person name="Wu Q."/>
            <person name="Li C."/>
            <person name="Ren X."/>
            <person name="Wang J."/>
            <person name="Wang X."/>
            <person name="Li D."/>
            <person name="Liu D."/>
            <person name="Zhang X."/>
            <person name="Ji Z."/>
            <person name="Zhao W."/>
            <person name="Sun Y."/>
            <person name="Zhang Z."/>
            <person name="Bao J."/>
            <person name="Han Y."/>
            <person name="Dong L."/>
            <person name="Ji J."/>
            <person name="Chen P."/>
            <person name="Wu S."/>
            <person name="Liu J."/>
            <person name="Xiao Y."/>
            <person name="Bu D."/>
            <person name="Tan J."/>
            <person name="Yang L."/>
            <person name="Ye C."/>
            <person name="Zhang J."/>
            <person name="Xu J."/>
            <person name="Zhou Y."/>
            <person name="Yu Y."/>
            <person name="Zhang B."/>
            <person name="Zhuang S."/>
            <person name="Wei H."/>
            <person name="Liu B."/>
            <person name="Lei M."/>
            <person name="Yu H."/>
            <person name="Li Y."/>
            <person name="Xu H."/>
            <person name="Wei S."/>
            <person name="He X."/>
            <person name="Fang L."/>
            <person name="Zhang Z."/>
            <person name="Zhang Y."/>
            <person name="Huang X."/>
            <person name="Su Z."/>
            <person name="Tong W."/>
            <person name="Li J."/>
            <person name="Tong Z."/>
            <person name="Li S."/>
            <person name="Ye J."/>
            <person name="Wang L."/>
            <person name="Fang L."/>
            <person name="Lei T."/>
            <person name="Chen C."/>
            <person name="Chen H."/>
            <person name="Xu Z."/>
            <person name="Li H."/>
            <person name="Huang H."/>
            <person name="Zhang F."/>
            <person name="Xu H."/>
            <person name="Li N."/>
            <person name="Zhao C."/>
            <person name="Li S."/>
            <person name="Dong L."/>
            <person name="Huang Y."/>
            <person name="Li L."/>
            <person name="Xi Y."/>
            <person name="Qi Q."/>
            <person name="Li W."/>
            <person name="Zhang B."/>
            <person name="Hu W."/>
            <person name="Zhang Y."/>
            <person name="Tian X."/>
            <person name="Jiao Y."/>
            <person name="Liang X."/>
            <person name="Jin J."/>
            <person name="Gao L."/>
            <person name="Zheng W."/>
            <person name="Hao B."/>
            <person name="Liu S."/>
            <person name="Wang W."/>
            <person name="Yuan L."/>
            <person name="Cao M."/>
            <person name="McDermott J."/>
            <person name="Samudrala R."/>
            <person name="Wang J."/>
            <person name="Wong G.K."/>
            <person name="Yang H."/>
        </authorList>
    </citation>
    <scope>NUCLEOTIDE SEQUENCE [LARGE SCALE GENOMIC DNA]</scope>
</reference>
<accession>A3BCW5</accession>
<sequence length="161" mass="17030">MASWLFCSGKAAARGEFVKLVFPGGHVELLDRAVPASEIMHASSSSSPHAGGGLSLKRHLAGARGHERGYKVVGRRKSWLRLLVGGGGKPQPSMPRDGGVSHGGKDEAAVVGEVGYVRETKENGKPPRNGGSPARRRRRLASPASSASYSWQPSLHSITEE</sequence>
<gene>
    <name evidence="2" type="ORF">OsJ_21741</name>
</gene>
<feature type="compositionally biased region" description="Polar residues" evidence="1">
    <location>
        <begin position="151"/>
        <end position="161"/>
    </location>
</feature>
<feature type="compositionally biased region" description="Basic and acidic residues" evidence="1">
    <location>
        <begin position="116"/>
        <end position="125"/>
    </location>
</feature>
<organism evidence="2">
    <name type="scientific">Oryza sativa subsp. japonica</name>
    <name type="common">Rice</name>
    <dbReference type="NCBI Taxonomy" id="39947"/>
    <lineage>
        <taxon>Eukaryota</taxon>
        <taxon>Viridiplantae</taxon>
        <taxon>Streptophyta</taxon>
        <taxon>Embryophyta</taxon>
        <taxon>Tracheophyta</taxon>
        <taxon>Spermatophyta</taxon>
        <taxon>Magnoliopsida</taxon>
        <taxon>Liliopsida</taxon>
        <taxon>Poales</taxon>
        <taxon>Poaceae</taxon>
        <taxon>BOP clade</taxon>
        <taxon>Oryzoideae</taxon>
        <taxon>Oryzeae</taxon>
        <taxon>Oryzinae</taxon>
        <taxon>Oryza</taxon>
        <taxon>Oryza sativa</taxon>
    </lineage>
</organism>
<dbReference type="AlphaFoldDB" id="A3BCW5"/>
<protein>
    <submittedName>
        <fullName evidence="2">Uncharacterized protein</fullName>
    </submittedName>
</protein>
<dbReference type="EMBL" id="CM000143">
    <property type="protein sequence ID" value="EAZ37404.1"/>
    <property type="molecule type" value="Genomic_DNA"/>
</dbReference>
<proteinExistence type="predicted"/>
<dbReference type="Proteomes" id="UP000007752">
    <property type="component" value="Chromosome 6"/>
</dbReference>